<evidence type="ECO:0000256" key="3">
    <source>
        <dbReference type="ARBA" id="ARBA00022792"/>
    </source>
</evidence>
<comment type="pathway">
    <text evidence="8">Cofactor biosynthesis; ubiquinone biosynthesis.</text>
</comment>
<evidence type="ECO:0000313" key="10">
    <source>
        <dbReference type="Proteomes" id="UP001329430"/>
    </source>
</evidence>
<organism evidence="9 10">
    <name type="scientific">Pyrocoelia pectoralis</name>
    <dbReference type="NCBI Taxonomy" id="417401"/>
    <lineage>
        <taxon>Eukaryota</taxon>
        <taxon>Metazoa</taxon>
        <taxon>Ecdysozoa</taxon>
        <taxon>Arthropoda</taxon>
        <taxon>Hexapoda</taxon>
        <taxon>Insecta</taxon>
        <taxon>Pterygota</taxon>
        <taxon>Neoptera</taxon>
        <taxon>Endopterygota</taxon>
        <taxon>Coleoptera</taxon>
        <taxon>Polyphaga</taxon>
        <taxon>Elateriformia</taxon>
        <taxon>Elateroidea</taxon>
        <taxon>Lampyridae</taxon>
        <taxon>Lampyrinae</taxon>
        <taxon>Pyrocoelia</taxon>
    </lineage>
</organism>
<dbReference type="PANTHER" id="PTHR12922">
    <property type="entry name" value="UBIQUINONE BIOSYNTHESIS PROTEIN"/>
    <property type="match status" value="1"/>
</dbReference>
<dbReference type="HAMAP" id="MF_03111">
    <property type="entry name" value="Coq4"/>
    <property type="match status" value="1"/>
</dbReference>
<dbReference type="EMBL" id="JAVRBK010000006">
    <property type="protein sequence ID" value="KAK5642492.1"/>
    <property type="molecule type" value="Genomic_DNA"/>
</dbReference>
<reference evidence="9 10" key="1">
    <citation type="journal article" date="2024" name="Insects">
        <title>An Improved Chromosome-Level Genome Assembly of the Firefly Pyrocoelia pectoralis.</title>
        <authorList>
            <person name="Fu X."/>
            <person name="Meyer-Rochow V.B."/>
            <person name="Ballantyne L."/>
            <person name="Zhu X."/>
        </authorList>
    </citation>
    <scope>NUCLEOTIDE SEQUENCE [LARGE SCALE GENOMIC DNA]</scope>
    <source>
        <strain evidence="9">XCY_ONT2</strain>
    </source>
</reference>
<comment type="similarity">
    <text evidence="8">Belongs to the COQ4 family.</text>
</comment>
<sequence length="259" mass="29922">MIRISLRSVYSRRHFCTIVNEADSFENDCRKHYIPINTFQRVTLSMGSALISLFNPHRGDMIACLGELTGERAAKYMKNKMESSPEGVQILNEKPRINSRIIDLEKLKTYPEGTLGRAYSNFLINNKVTPDTRPMVQFVQDVNIAYVIQRYREVHDLIHTTLEMPTHMLGEVTVKWVEAIQTQLPMCIGGAVFGATRLKPKHRGLYRNYYLPWAIQTGNNSKFLINVYFEKRWDQPLSELHEELGIRSFQLAATKPIQT</sequence>
<dbReference type="Proteomes" id="UP001329430">
    <property type="component" value="Chromosome 6"/>
</dbReference>
<keyword evidence="1 8" id="KW-0831">Ubiquinone biosynthesis</keyword>
<keyword evidence="4 8" id="KW-0862">Zinc</keyword>
<evidence type="ECO:0000256" key="4">
    <source>
        <dbReference type="ARBA" id="ARBA00022833"/>
    </source>
</evidence>
<keyword evidence="3 8" id="KW-0999">Mitochondrion inner membrane</keyword>
<keyword evidence="10" id="KW-1185">Reference proteome</keyword>
<evidence type="ECO:0000256" key="1">
    <source>
        <dbReference type="ARBA" id="ARBA00022688"/>
    </source>
</evidence>
<dbReference type="GO" id="GO:0008270">
    <property type="term" value="F:zinc ion binding"/>
    <property type="evidence" value="ECO:0007669"/>
    <property type="project" value="UniProtKB-UniRule"/>
</dbReference>
<evidence type="ECO:0000256" key="8">
    <source>
        <dbReference type="HAMAP-Rule" id="MF_03111"/>
    </source>
</evidence>
<feature type="binding site" evidence="8">
    <location>
        <position position="159"/>
    </location>
    <ligand>
        <name>Zn(2+)</name>
        <dbReference type="ChEBI" id="CHEBI:29105"/>
    </ligand>
</feature>
<dbReference type="InterPro" id="IPR027540">
    <property type="entry name" value="Coq4_euk"/>
</dbReference>
<feature type="binding site" evidence="8">
    <location>
        <position position="171"/>
    </location>
    <ligand>
        <name>Zn(2+)</name>
        <dbReference type="ChEBI" id="CHEBI:29105"/>
    </ligand>
</feature>
<accession>A0AAN7V7Q3</accession>
<dbReference type="EC" id="4.1.1.130" evidence="8"/>
<protein>
    <recommendedName>
        <fullName evidence="8">Ubiquinone biosynthesis protein COQ4 homolog, mitochondrial</fullName>
    </recommendedName>
    <alternativeName>
        <fullName evidence="8">4-hydroxy-3-methoxy-5-polyprenylbenzoate decarboxylase</fullName>
        <ecNumber evidence="8">4.1.1.130</ecNumber>
    </alternativeName>
    <alternativeName>
        <fullName evidence="8">Coenzyme Q biosynthesis protein 4 homolog</fullName>
    </alternativeName>
</protein>
<proteinExistence type="inferred from homology"/>
<dbReference type="PANTHER" id="PTHR12922:SF7">
    <property type="entry name" value="UBIQUINONE BIOSYNTHESIS PROTEIN COQ4 HOMOLOG, MITOCHONDRIAL"/>
    <property type="match status" value="1"/>
</dbReference>
<evidence type="ECO:0000256" key="6">
    <source>
        <dbReference type="ARBA" id="ARBA00023136"/>
    </source>
</evidence>
<keyword evidence="6 8" id="KW-0472">Membrane</keyword>
<dbReference type="Pfam" id="PF05019">
    <property type="entry name" value="Coq4"/>
    <property type="match status" value="1"/>
</dbReference>
<comment type="catalytic activity">
    <reaction evidence="8">
        <text>a 4-hydroxy-3-methoxy-5-(all-trans-polyprenyl)benzoate + H(+) = a 2-methoxy-6-(all-trans-polyprenyl)phenol + CO2</text>
        <dbReference type="Rhea" id="RHEA:81179"/>
        <dbReference type="Rhea" id="RHEA-COMP:9551"/>
        <dbReference type="Rhea" id="RHEA-COMP:10931"/>
        <dbReference type="ChEBI" id="CHEBI:15378"/>
        <dbReference type="ChEBI" id="CHEBI:16526"/>
        <dbReference type="ChEBI" id="CHEBI:62731"/>
        <dbReference type="ChEBI" id="CHEBI:84443"/>
        <dbReference type="EC" id="4.1.1.130"/>
    </reaction>
</comment>
<keyword evidence="2 8" id="KW-0479">Metal-binding</keyword>
<comment type="cofactor">
    <cofactor evidence="8">
        <name>Zn(2+)</name>
        <dbReference type="ChEBI" id="CHEBI:29105"/>
    </cofactor>
</comment>
<comment type="function">
    <text evidence="8">Lyase that catalyzes the C1-decarboxylation of 4-hydroxy-3-methoxy-5-(all-trans-polyprenyl)benzoic acid into 2-methoxy-6-(all-trans-polyprenyl)phenol during ubiquinone biosynthesis.</text>
</comment>
<feature type="binding site" evidence="8">
    <location>
        <position position="155"/>
    </location>
    <ligand>
        <name>Zn(2+)</name>
        <dbReference type="ChEBI" id="CHEBI:29105"/>
    </ligand>
</feature>
<dbReference type="InterPro" id="IPR007715">
    <property type="entry name" value="Coq4"/>
</dbReference>
<evidence type="ECO:0000256" key="7">
    <source>
        <dbReference type="ARBA" id="ARBA00023239"/>
    </source>
</evidence>
<evidence type="ECO:0000256" key="2">
    <source>
        <dbReference type="ARBA" id="ARBA00022723"/>
    </source>
</evidence>
<gene>
    <name evidence="9" type="ORF">RI129_008659</name>
</gene>
<evidence type="ECO:0000256" key="5">
    <source>
        <dbReference type="ARBA" id="ARBA00023128"/>
    </source>
</evidence>
<comment type="subunit">
    <text evidence="8">Component of a multi-subunit COQ enzyme complex.</text>
</comment>
<dbReference type="GO" id="GO:0031314">
    <property type="term" value="C:extrinsic component of mitochondrial inner membrane"/>
    <property type="evidence" value="ECO:0007669"/>
    <property type="project" value="UniProtKB-UniRule"/>
</dbReference>
<dbReference type="AlphaFoldDB" id="A0AAN7V7Q3"/>
<comment type="caution">
    <text evidence="9">The sequence shown here is derived from an EMBL/GenBank/DDBJ whole genome shotgun (WGS) entry which is preliminary data.</text>
</comment>
<feature type="binding site" evidence="8">
    <location>
        <position position="156"/>
    </location>
    <ligand>
        <name>Zn(2+)</name>
        <dbReference type="ChEBI" id="CHEBI:29105"/>
    </ligand>
</feature>
<evidence type="ECO:0000313" key="9">
    <source>
        <dbReference type="EMBL" id="KAK5642492.1"/>
    </source>
</evidence>
<name>A0AAN7V7Q3_9COLE</name>
<keyword evidence="5 8" id="KW-0496">Mitochondrion</keyword>
<keyword evidence="7 8" id="KW-0456">Lyase</keyword>
<dbReference type="GO" id="GO:0120539">
    <property type="term" value="F:4-hydroxy-3-methoxy-5-polyprenylbenzoate decarboxylase activity"/>
    <property type="evidence" value="ECO:0007669"/>
    <property type="project" value="UniProtKB-EC"/>
</dbReference>
<comment type="subcellular location">
    <subcellularLocation>
        <location evidence="8">Mitochondrion inner membrane</location>
        <topology evidence="8">Peripheral membrane protein</topology>
        <orientation evidence="8">Matrix side</orientation>
    </subcellularLocation>
</comment>